<dbReference type="InterPro" id="IPR001647">
    <property type="entry name" value="HTH_TetR"/>
</dbReference>
<gene>
    <name evidence="6" type="ORF">WG901_06090</name>
</gene>
<protein>
    <submittedName>
        <fullName evidence="6">TetR/AcrR family transcriptional regulator</fullName>
    </submittedName>
</protein>
<keyword evidence="3" id="KW-0804">Transcription</keyword>
<dbReference type="PROSITE" id="PS50977">
    <property type="entry name" value="HTH_TETR_2"/>
    <property type="match status" value="1"/>
</dbReference>
<dbReference type="InterPro" id="IPR009057">
    <property type="entry name" value="Homeodomain-like_sf"/>
</dbReference>
<evidence type="ECO:0000256" key="4">
    <source>
        <dbReference type="PROSITE-ProRule" id="PRU00335"/>
    </source>
</evidence>
<accession>A0ABU8RSX7</accession>
<evidence type="ECO:0000259" key="5">
    <source>
        <dbReference type="PROSITE" id="PS50977"/>
    </source>
</evidence>
<keyword evidence="7" id="KW-1185">Reference proteome</keyword>
<dbReference type="EMBL" id="JBBHJZ010000001">
    <property type="protein sequence ID" value="MEJ5976195.1"/>
    <property type="molecule type" value="Genomic_DNA"/>
</dbReference>
<name>A0ABU8RSX7_9SPHN</name>
<evidence type="ECO:0000313" key="7">
    <source>
        <dbReference type="Proteomes" id="UP001361239"/>
    </source>
</evidence>
<evidence type="ECO:0000313" key="6">
    <source>
        <dbReference type="EMBL" id="MEJ5976195.1"/>
    </source>
</evidence>
<dbReference type="PRINTS" id="PR00455">
    <property type="entry name" value="HTHTETR"/>
</dbReference>
<dbReference type="Gene3D" id="1.10.357.10">
    <property type="entry name" value="Tetracycline Repressor, domain 2"/>
    <property type="match status" value="1"/>
</dbReference>
<evidence type="ECO:0000256" key="2">
    <source>
        <dbReference type="ARBA" id="ARBA00023125"/>
    </source>
</evidence>
<dbReference type="InterPro" id="IPR050109">
    <property type="entry name" value="HTH-type_TetR-like_transc_reg"/>
</dbReference>
<feature type="DNA-binding region" description="H-T-H motif" evidence="4">
    <location>
        <begin position="36"/>
        <end position="55"/>
    </location>
</feature>
<dbReference type="Proteomes" id="UP001361239">
    <property type="component" value="Unassembled WGS sequence"/>
</dbReference>
<keyword evidence="1" id="KW-0805">Transcription regulation</keyword>
<sequence>MAVTPRRVGAENSATRALILDATEQLIRDEGYAAVSTRRVAAKAGLKPSLVHYYFTTTDDLLLAVSRHGAEHSDRMIEEALLSDDPIRALWAYLTDTSRIAIALEFMALANHRKAVRAHMAEHCEAMRQREVEIFTKLLGERLAGPDGVPPAGLSLVLAGIGRALVMEGGLGVTSGHDEARAFVEQWLDKLAPPLEKSAELAEALRQG</sequence>
<evidence type="ECO:0000256" key="1">
    <source>
        <dbReference type="ARBA" id="ARBA00023015"/>
    </source>
</evidence>
<keyword evidence="2 4" id="KW-0238">DNA-binding</keyword>
<dbReference type="RefSeq" id="WP_339586114.1">
    <property type="nucleotide sequence ID" value="NZ_JBBHJZ010000001.1"/>
</dbReference>
<dbReference type="PANTHER" id="PTHR30055">
    <property type="entry name" value="HTH-TYPE TRANSCRIPTIONAL REGULATOR RUTR"/>
    <property type="match status" value="1"/>
</dbReference>
<evidence type="ECO:0000256" key="3">
    <source>
        <dbReference type="ARBA" id="ARBA00023163"/>
    </source>
</evidence>
<proteinExistence type="predicted"/>
<dbReference type="SUPFAM" id="SSF46689">
    <property type="entry name" value="Homeodomain-like"/>
    <property type="match status" value="1"/>
</dbReference>
<dbReference type="PANTHER" id="PTHR30055:SF234">
    <property type="entry name" value="HTH-TYPE TRANSCRIPTIONAL REGULATOR BETI"/>
    <property type="match status" value="1"/>
</dbReference>
<comment type="caution">
    <text evidence="6">The sequence shown here is derived from an EMBL/GenBank/DDBJ whole genome shotgun (WGS) entry which is preliminary data.</text>
</comment>
<feature type="domain" description="HTH tetR-type" evidence="5">
    <location>
        <begin position="13"/>
        <end position="73"/>
    </location>
</feature>
<dbReference type="Pfam" id="PF00440">
    <property type="entry name" value="TetR_N"/>
    <property type="match status" value="1"/>
</dbReference>
<reference evidence="6 7" key="1">
    <citation type="submission" date="2024-03" db="EMBL/GenBank/DDBJ databases">
        <authorList>
            <person name="Jo J.-H."/>
        </authorList>
    </citation>
    <scope>NUCLEOTIDE SEQUENCE [LARGE SCALE GENOMIC DNA]</scope>
    <source>
        <strain evidence="6 7">PS1R-30</strain>
    </source>
</reference>
<organism evidence="6 7">
    <name type="scientific">Novosphingobium anseongense</name>
    <dbReference type="NCBI Taxonomy" id="3133436"/>
    <lineage>
        <taxon>Bacteria</taxon>
        <taxon>Pseudomonadati</taxon>
        <taxon>Pseudomonadota</taxon>
        <taxon>Alphaproteobacteria</taxon>
        <taxon>Sphingomonadales</taxon>
        <taxon>Sphingomonadaceae</taxon>
        <taxon>Novosphingobium</taxon>
    </lineage>
</organism>